<dbReference type="AlphaFoldDB" id="A0A9W6R8V0"/>
<dbReference type="InterPro" id="IPR050563">
    <property type="entry name" value="4-hydroxybenzoyl-CoA_TE"/>
</dbReference>
<accession>A0A9W6R8V0</accession>
<gene>
    <name evidence="1" type="ORF">Atai01_76420</name>
</gene>
<evidence type="ECO:0000313" key="2">
    <source>
        <dbReference type="Proteomes" id="UP001165136"/>
    </source>
</evidence>
<protein>
    <submittedName>
        <fullName evidence="1">Thioesterase</fullName>
    </submittedName>
</protein>
<dbReference type="PANTHER" id="PTHR31793:SF24">
    <property type="entry name" value="LONG-CHAIN ACYL-COA THIOESTERASE FADM"/>
    <property type="match status" value="1"/>
</dbReference>
<dbReference type="CDD" id="cd00586">
    <property type="entry name" value="4HBT"/>
    <property type="match status" value="1"/>
</dbReference>
<dbReference type="InterPro" id="IPR029069">
    <property type="entry name" value="HotDog_dom_sf"/>
</dbReference>
<dbReference type="GO" id="GO:0047617">
    <property type="term" value="F:fatty acyl-CoA hydrolase activity"/>
    <property type="evidence" value="ECO:0007669"/>
    <property type="project" value="TreeGrafter"/>
</dbReference>
<dbReference type="Gene3D" id="3.10.129.10">
    <property type="entry name" value="Hotdog Thioesterase"/>
    <property type="match status" value="1"/>
</dbReference>
<sequence>MSEREPFRIQVKVRHYELDTLGHLNHAVYHSYGEVARIEAMEQASGGRDNLRTENLSGVLLESHIVYRQEIRGGDVVEVTAEFEFGDGKVFHATHQICKLDGTLAAEITCTLGLMDLERRKLVDDPRGRLERAGFDLKVLTTSD</sequence>
<organism evidence="1 2">
    <name type="scientific">Amycolatopsis taiwanensis</name>
    <dbReference type="NCBI Taxonomy" id="342230"/>
    <lineage>
        <taxon>Bacteria</taxon>
        <taxon>Bacillati</taxon>
        <taxon>Actinomycetota</taxon>
        <taxon>Actinomycetes</taxon>
        <taxon>Pseudonocardiales</taxon>
        <taxon>Pseudonocardiaceae</taxon>
        <taxon>Amycolatopsis</taxon>
    </lineage>
</organism>
<proteinExistence type="predicted"/>
<dbReference type="Proteomes" id="UP001165136">
    <property type="component" value="Unassembled WGS sequence"/>
</dbReference>
<comment type="caution">
    <text evidence="1">The sequence shown here is derived from an EMBL/GenBank/DDBJ whole genome shotgun (WGS) entry which is preliminary data.</text>
</comment>
<dbReference type="RefSeq" id="WP_285490550.1">
    <property type="nucleotide sequence ID" value="NZ_BSTI01000030.1"/>
</dbReference>
<dbReference type="Pfam" id="PF13279">
    <property type="entry name" value="4HBT_2"/>
    <property type="match status" value="1"/>
</dbReference>
<reference evidence="1" key="1">
    <citation type="submission" date="2023-03" db="EMBL/GenBank/DDBJ databases">
        <title>Amycolatopsis taiwanensis NBRC 103393.</title>
        <authorList>
            <person name="Ichikawa N."/>
            <person name="Sato H."/>
            <person name="Tonouchi N."/>
        </authorList>
    </citation>
    <scope>NUCLEOTIDE SEQUENCE</scope>
    <source>
        <strain evidence="1">NBRC 103393</strain>
    </source>
</reference>
<dbReference type="SUPFAM" id="SSF54637">
    <property type="entry name" value="Thioesterase/thiol ester dehydrase-isomerase"/>
    <property type="match status" value="1"/>
</dbReference>
<keyword evidence="2" id="KW-1185">Reference proteome</keyword>
<dbReference type="EMBL" id="BSTI01000030">
    <property type="protein sequence ID" value="GLY71023.1"/>
    <property type="molecule type" value="Genomic_DNA"/>
</dbReference>
<dbReference type="PANTHER" id="PTHR31793">
    <property type="entry name" value="4-HYDROXYBENZOYL-COA THIOESTERASE FAMILY MEMBER"/>
    <property type="match status" value="1"/>
</dbReference>
<evidence type="ECO:0000313" key="1">
    <source>
        <dbReference type="EMBL" id="GLY71023.1"/>
    </source>
</evidence>
<name>A0A9W6R8V0_9PSEU</name>